<feature type="transmembrane region" description="Helical" evidence="8">
    <location>
        <begin position="204"/>
        <end position="222"/>
    </location>
</feature>
<dbReference type="PROSITE" id="PS50928">
    <property type="entry name" value="ABC_TM1"/>
    <property type="match status" value="1"/>
</dbReference>
<keyword evidence="5 8" id="KW-0812">Transmembrane</keyword>
<evidence type="ECO:0000256" key="6">
    <source>
        <dbReference type="ARBA" id="ARBA00022989"/>
    </source>
</evidence>
<sequence>MKRGLLPLLLGLVTILDVVFLALPTLVVLAASFTAGNIVTFPPQGWSLRWYADLVQKPEFLEALGRSLEVGVVCTALAIPAGTLAALALARFRLRGAAFLQIYLLLPFTIPLVVSGVGLMLVFGRLGWLGSIWPVGVACCVVNLPFMIWAVAAAVNHLDPDLENAAWNCGAPPAHAFFTVTLPAVMPGIVTGALVMFILAVNEFLVSLMLVDARTVTLPVLVYNAIRSIITPDLAAVSVVYVVLALAAIAALDRLVGLEIFLKSKQS</sequence>
<dbReference type="EMBL" id="JBBLZC010000014">
    <property type="protein sequence ID" value="MEK0084390.1"/>
    <property type="molecule type" value="Genomic_DNA"/>
</dbReference>
<dbReference type="Proteomes" id="UP001375743">
    <property type="component" value="Unassembled WGS sequence"/>
</dbReference>
<evidence type="ECO:0000256" key="7">
    <source>
        <dbReference type="ARBA" id="ARBA00023136"/>
    </source>
</evidence>
<organism evidence="10 11">
    <name type="scientific">Benzoatithermus flavus</name>
    <dbReference type="NCBI Taxonomy" id="3108223"/>
    <lineage>
        <taxon>Bacteria</taxon>
        <taxon>Pseudomonadati</taxon>
        <taxon>Pseudomonadota</taxon>
        <taxon>Alphaproteobacteria</taxon>
        <taxon>Geminicoccales</taxon>
        <taxon>Geminicoccaceae</taxon>
        <taxon>Benzoatithermus</taxon>
    </lineage>
</organism>
<dbReference type="InterPro" id="IPR000515">
    <property type="entry name" value="MetI-like"/>
</dbReference>
<feature type="transmembrane region" description="Helical" evidence="8">
    <location>
        <begin position="234"/>
        <end position="252"/>
    </location>
</feature>
<keyword evidence="7 8" id="KW-0472">Membrane</keyword>
<dbReference type="PANTHER" id="PTHR43357">
    <property type="entry name" value="INNER MEMBRANE ABC TRANSPORTER PERMEASE PROTEIN YDCV"/>
    <property type="match status" value="1"/>
</dbReference>
<keyword evidence="11" id="KW-1185">Reference proteome</keyword>
<comment type="subcellular location">
    <subcellularLocation>
        <location evidence="1">Cell inner membrane</location>
        <topology evidence="1">Multi-pass membrane protein</topology>
    </subcellularLocation>
    <subcellularLocation>
        <location evidence="8">Cell membrane</location>
        <topology evidence="8">Multi-pass membrane protein</topology>
    </subcellularLocation>
</comment>
<name>A0ABU8XVE2_9PROT</name>
<feature type="transmembrane region" description="Helical" evidence="8">
    <location>
        <begin position="102"/>
        <end position="126"/>
    </location>
</feature>
<feature type="transmembrane region" description="Helical" evidence="8">
    <location>
        <begin position="132"/>
        <end position="155"/>
    </location>
</feature>
<comment type="caution">
    <text evidence="10">The sequence shown here is derived from an EMBL/GenBank/DDBJ whole genome shotgun (WGS) entry which is preliminary data.</text>
</comment>
<evidence type="ECO:0000256" key="2">
    <source>
        <dbReference type="ARBA" id="ARBA00022448"/>
    </source>
</evidence>
<dbReference type="RefSeq" id="WP_418160238.1">
    <property type="nucleotide sequence ID" value="NZ_JBBLZC010000014.1"/>
</dbReference>
<keyword evidence="2 8" id="KW-0813">Transport</keyword>
<evidence type="ECO:0000259" key="9">
    <source>
        <dbReference type="PROSITE" id="PS50928"/>
    </source>
</evidence>
<evidence type="ECO:0000313" key="11">
    <source>
        <dbReference type="Proteomes" id="UP001375743"/>
    </source>
</evidence>
<proteinExistence type="inferred from homology"/>
<dbReference type="Pfam" id="PF00528">
    <property type="entry name" value="BPD_transp_1"/>
    <property type="match status" value="1"/>
</dbReference>
<accession>A0ABU8XVE2</accession>
<evidence type="ECO:0000256" key="3">
    <source>
        <dbReference type="ARBA" id="ARBA00022475"/>
    </source>
</evidence>
<evidence type="ECO:0000256" key="5">
    <source>
        <dbReference type="ARBA" id="ARBA00022692"/>
    </source>
</evidence>
<dbReference type="PANTHER" id="PTHR43357:SF4">
    <property type="entry name" value="INNER MEMBRANE ABC TRANSPORTER PERMEASE PROTEIN YDCV"/>
    <property type="match status" value="1"/>
</dbReference>
<keyword evidence="6 8" id="KW-1133">Transmembrane helix</keyword>
<comment type="similarity">
    <text evidence="8">Belongs to the binding-protein-dependent transport system permease family.</text>
</comment>
<evidence type="ECO:0000256" key="1">
    <source>
        <dbReference type="ARBA" id="ARBA00004429"/>
    </source>
</evidence>
<keyword evidence="3" id="KW-1003">Cell membrane</keyword>
<gene>
    <name evidence="10" type="ORF">U1T56_14630</name>
</gene>
<feature type="transmembrane region" description="Helical" evidence="8">
    <location>
        <begin position="176"/>
        <end position="198"/>
    </location>
</feature>
<protein>
    <submittedName>
        <fullName evidence="10">ABC transporter permease</fullName>
    </submittedName>
</protein>
<feature type="transmembrane region" description="Helical" evidence="8">
    <location>
        <begin position="70"/>
        <end position="90"/>
    </location>
</feature>
<evidence type="ECO:0000256" key="8">
    <source>
        <dbReference type="RuleBase" id="RU363032"/>
    </source>
</evidence>
<evidence type="ECO:0000256" key="4">
    <source>
        <dbReference type="ARBA" id="ARBA00022519"/>
    </source>
</evidence>
<keyword evidence="4" id="KW-0997">Cell inner membrane</keyword>
<reference evidence="10 11" key="1">
    <citation type="submission" date="2024-01" db="EMBL/GenBank/DDBJ databases">
        <title>Multi-omics insights into the function and evolution of sodium benzoate biodegradation pathways in Benzoatithermus flavus gen. nov., sp. nov. from hot spring.</title>
        <authorList>
            <person name="Hu C.-J."/>
            <person name="Li W.-J."/>
        </authorList>
    </citation>
    <scope>NUCLEOTIDE SEQUENCE [LARGE SCALE GENOMIC DNA]</scope>
    <source>
        <strain evidence="10 11">SYSU G07066</strain>
    </source>
</reference>
<feature type="domain" description="ABC transmembrane type-1" evidence="9">
    <location>
        <begin position="64"/>
        <end position="252"/>
    </location>
</feature>
<dbReference type="Gene3D" id="1.10.3720.10">
    <property type="entry name" value="MetI-like"/>
    <property type="match status" value="1"/>
</dbReference>
<dbReference type="InterPro" id="IPR035906">
    <property type="entry name" value="MetI-like_sf"/>
</dbReference>
<evidence type="ECO:0000313" key="10">
    <source>
        <dbReference type="EMBL" id="MEK0084390.1"/>
    </source>
</evidence>
<dbReference type="CDD" id="cd06261">
    <property type="entry name" value="TM_PBP2"/>
    <property type="match status" value="1"/>
</dbReference>
<dbReference type="SUPFAM" id="SSF161098">
    <property type="entry name" value="MetI-like"/>
    <property type="match status" value="1"/>
</dbReference>